<sequence length="209" mass="23970">MQGLVARMKQHHEKCSFSGGSCVEDDERNMSEHAGSSGLSMKGLEKHHQLDNSCLDASFKSHFYQAVADNTQYYSVRTGNVHFTHFKFPLLLMAAERFGQLQLQPESVHQWLKSREQKRPMLKATCQLRGWNAHSQLQSRHTRRVNSESVLIFYEREREREREIQMPMKVEAQLTYVIVTNGALAAPDTTPPYRETKGAGTEVHAFYVA</sequence>
<reference evidence="2" key="1">
    <citation type="journal article" date="2013" name="Nat. Genet.">
        <title>The draft genomes of soft-shell turtle and green sea turtle yield insights into the development and evolution of the turtle-specific body plan.</title>
        <authorList>
            <person name="Wang Z."/>
            <person name="Pascual-Anaya J."/>
            <person name="Zadissa A."/>
            <person name="Li W."/>
            <person name="Niimura Y."/>
            <person name="Huang Z."/>
            <person name="Li C."/>
            <person name="White S."/>
            <person name="Xiong Z."/>
            <person name="Fang D."/>
            <person name="Wang B."/>
            <person name="Ming Y."/>
            <person name="Chen Y."/>
            <person name="Zheng Y."/>
            <person name="Kuraku S."/>
            <person name="Pignatelli M."/>
            <person name="Herrero J."/>
            <person name="Beal K."/>
            <person name="Nozawa M."/>
            <person name="Li Q."/>
            <person name="Wang J."/>
            <person name="Zhang H."/>
            <person name="Yu L."/>
            <person name="Shigenobu S."/>
            <person name="Wang J."/>
            <person name="Liu J."/>
            <person name="Flicek P."/>
            <person name="Searle S."/>
            <person name="Wang J."/>
            <person name="Kuratani S."/>
            <person name="Yin Y."/>
            <person name="Aken B."/>
            <person name="Zhang G."/>
            <person name="Irie N."/>
        </authorList>
    </citation>
    <scope>NUCLEOTIDE SEQUENCE [LARGE SCALE GENOMIC DNA]</scope>
</reference>
<name>M7BBA1_CHEMY</name>
<gene>
    <name evidence="1" type="ORF">UY3_10035</name>
</gene>
<evidence type="ECO:0000313" key="2">
    <source>
        <dbReference type="Proteomes" id="UP000031443"/>
    </source>
</evidence>
<dbReference type="AlphaFoldDB" id="M7BBA1"/>
<protein>
    <submittedName>
        <fullName evidence="1">Uncharacterized protein</fullName>
    </submittedName>
</protein>
<evidence type="ECO:0000313" key="1">
    <source>
        <dbReference type="EMBL" id="EMP32825.1"/>
    </source>
</evidence>
<proteinExistence type="predicted"/>
<dbReference type="EMBL" id="KB538685">
    <property type="protein sequence ID" value="EMP32825.1"/>
    <property type="molecule type" value="Genomic_DNA"/>
</dbReference>
<keyword evidence="2" id="KW-1185">Reference proteome</keyword>
<dbReference type="Proteomes" id="UP000031443">
    <property type="component" value="Unassembled WGS sequence"/>
</dbReference>
<accession>M7BBA1</accession>
<organism evidence="1 2">
    <name type="scientific">Chelonia mydas</name>
    <name type="common">Green sea-turtle</name>
    <name type="synonym">Chelonia agassizi</name>
    <dbReference type="NCBI Taxonomy" id="8469"/>
    <lineage>
        <taxon>Eukaryota</taxon>
        <taxon>Metazoa</taxon>
        <taxon>Chordata</taxon>
        <taxon>Craniata</taxon>
        <taxon>Vertebrata</taxon>
        <taxon>Euteleostomi</taxon>
        <taxon>Archelosauria</taxon>
        <taxon>Testudinata</taxon>
        <taxon>Testudines</taxon>
        <taxon>Cryptodira</taxon>
        <taxon>Durocryptodira</taxon>
        <taxon>Americhelydia</taxon>
        <taxon>Chelonioidea</taxon>
        <taxon>Cheloniidae</taxon>
        <taxon>Chelonia</taxon>
    </lineage>
</organism>